<dbReference type="Proteomes" id="UP001626628">
    <property type="component" value="Chromosome"/>
</dbReference>
<keyword evidence="2" id="KW-1185">Reference proteome</keyword>
<sequence>MEQTTTMPPEQESDLVRQVNQVLEQHPIKQVLWDLLSPQELRLAEQSALNSALHAALGEARATDYYPHRRPDGSVGHLMGT</sequence>
<proteinExistence type="predicted"/>
<evidence type="ECO:0000313" key="2">
    <source>
        <dbReference type="Proteomes" id="UP001626628"/>
    </source>
</evidence>
<dbReference type="EMBL" id="CP147982">
    <property type="protein sequence ID" value="WXK77010.1"/>
    <property type="molecule type" value="Genomic_DNA"/>
</dbReference>
<protein>
    <submittedName>
        <fullName evidence="1">Uncharacterized protein</fullName>
    </submittedName>
</protein>
<name>A0ABZ2QKU7_9ACTN</name>
<accession>A0ABZ2QKU7</accession>
<reference evidence="1 2" key="1">
    <citation type="submission" date="2024-03" db="EMBL/GenBank/DDBJ databases">
        <title>The complete genome of Streptomyces sirii sp.nov.</title>
        <authorList>
            <person name="Zakalyukina Y.V."/>
            <person name="Belik A.R."/>
            <person name="Biryukov M.V."/>
            <person name="Baturina O.A."/>
            <person name="Kabilov M.R."/>
        </authorList>
    </citation>
    <scope>NUCLEOTIDE SEQUENCE [LARGE SCALE GENOMIC DNA]</scope>
    <source>
        <strain evidence="1 2">BP-8</strain>
    </source>
</reference>
<organism evidence="1 2">
    <name type="scientific">Streptomyces sirii</name>
    <dbReference type="NCBI Taxonomy" id="3127701"/>
    <lineage>
        <taxon>Bacteria</taxon>
        <taxon>Bacillati</taxon>
        <taxon>Actinomycetota</taxon>
        <taxon>Actinomycetes</taxon>
        <taxon>Kitasatosporales</taxon>
        <taxon>Streptomycetaceae</taxon>
        <taxon>Streptomyces</taxon>
    </lineage>
</organism>
<dbReference type="RefSeq" id="WP_407286435.1">
    <property type="nucleotide sequence ID" value="NZ_CP147982.1"/>
</dbReference>
<evidence type="ECO:0000313" key="1">
    <source>
        <dbReference type="EMBL" id="WXK77010.1"/>
    </source>
</evidence>
<gene>
    <name evidence="1" type="ORF">WAB15_13940</name>
</gene>